<dbReference type="EMBL" id="DF973196">
    <property type="protein sequence ID" value="GAU19200.1"/>
    <property type="molecule type" value="Genomic_DNA"/>
</dbReference>
<dbReference type="Proteomes" id="UP000242715">
    <property type="component" value="Unassembled WGS sequence"/>
</dbReference>
<evidence type="ECO:0000313" key="1">
    <source>
        <dbReference type="EMBL" id="GAU19200.1"/>
    </source>
</evidence>
<gene>
    <name evidence="1" type="ORF">TSUD_198830</name>
</gene>
<name>A0A2Z6M2T5_TRISU</name>
<sequence>MGPLTSSYVLCGSREANEGKLEELTLTLSLFDWPTTRLLEASSISPSLAWEKQRTLEARALFTFGLDTNTIPFSASGEASYRLYDSSASSSCFWQSFYFACFSRACLLARRLIKSFSLAQRPFASRAGRLRSSVHETAAEWSSRDTKFLTLTGSRWCHLNAAFFCAERSRWTGHVLAVGSMVPKVTSVRQFRLNSSLYVSGPTLQVGPGLCALSFCVGRCRGEKGMRRGGEQQQHN</sequence>
<organism evidence="1 2">
    <name type="scientific">Trifolium subterraneum</name>
    <name type="common">Subterranean clover</name>
    <dbReference type="NCBI Taxonomy" id="3900"/>
    <lineage>
        <taxon>Eukaryota</taxon>
        <taxon>Viridiplantae</taxon>
        <taxon>Streptophyta</taxon>
        <taxon>Embryophyta</taxon>
        <taxon>Tracheophyta</taxon>
        <taxon>Spermatophyta</taxon>
        <taxon>Magnoliopsida</taxon>
        <taxon>eudicotyledons</taxon>
        <taxon>Gunneridae</taxon>
        <taxon>Pentapetalae</taxon>
        <taxon>rosids</taxon>
        <taxon>fabids</taxon>
        <taxon>Fabales</taxon>
        <taxon>Fabaceae</taxon>
        <taxon>Papilionoideae</taxon>
        <taxon>50 kb inversion clade</taxon>
        <taxon>NPAAA clade</taxon>
        <taxon>Hologalegina</taxon>
        <taxon>IRL clade</taxon>
        <taxon>Trifolieae</taxon>
        <taxon>Trifolium</taxon>
    </lineage>
</organism>
<protein>
    <submittedName>
        <fullName evidence="1">Uncharacterized protein</fullName>
    </submittedName>
</protein>
<accession>A0A2Z6M2T5</accession>
<dbReference type="OrthoDB" id="1736488at2759"/>
<proteinExistence type="predicted"/>
<keyword evidence="2" id="KW-1185">Reference proteome</keyword>
<dbReference type="AlphaFoldDB" id="A0A2Z6M2T5"/>
<evidence type="ECO:0000313" key="2">
    <source>
        <dbReference type="Proteomes" id="UP000242715"/>
    </source>
</evidence>
<reference evidence="2" key="1">
    <citation type="journal article" date="2017" name="Front. Plant Sci.">
        <title>Climate Clever Clovers: New Paradigm to Reduce the Environmental Footprint of Ruminants by Breeding Low Methanogenic Forages Utilizing Haplotype Variation.</title>
        <authorList>
            <person name="Kaur P."/>
            <person name="Appels R."/>
            <person name="Bayer P.E."/>
            <person name="Keeble-Gagnere G."/>
            <person name="Wang J."/>
            <person name="Hirakawa H."/>
            <person name="Shirasawa K."/>
            <person name="Vercoe P."/>
            <person name="Stefanova K."/>
            <person name="Durmic Z."/>
            <person name="Nichols P."/>
            <person name="Revell C."/>
            <person name="Isobe S.N."/>
            <person name="Edwards D."/>
            <person name="Erskine W."/>
        </authorList>
    </citation>
    <scope>NUCLEOTIDE SEQUENCE [LARGE SCALE GENOMIC DNA]</scope>
    <source>
        <strain evidence="2">cv. Daliak</strain>
    </source>
</reference>